<protein>
    <submittedName>
        <fullName evidence="9">FUSC family protein</fullName>
    </submittedName>
</protein>
<dbReference type="Pfam" id="PF13515">
    <property type="entry name" value="FUSC_2"/>
    <property type="match status" value="1"/>
</dbReference>
<evidence type="ECO:0000256" key="7">
    <source>
        <dbReference type="SAM" id="Phobius"/>
    </source>
</evidence>
<sequence length="464" mass="51721">MRTTLDGALDSYFTLYSALLNSKYRNFPERSQEADRQAALLQALDSTLSHLIAINKDTKLLADSAHLLEEIADALVRKRKTPPPLPDFPEQASGFVYSLTRLMESLWPSSASDSLPRQKRFSVKTSLKQRAQMGLKRLIVGKEVITQAYVFASCMGAAFATRYVIHENHWFWVPLTIALTMKPDFGSVFARTLMRCLGTIFGACIGTVVLYLLPKGVALIVVIGILAALIPWAKMVSYATQVIIITAVLLLLLDLLSTGPMTVNYAGQRVIDTIIAGVIILVFNYFLWPQRKNNVLGKRFDEVLNAIKHYLKSACQSANGDEAEFQKITQEVFKAKIAASQKVSDLRTELHRLMLAPAPVGVEATSWFPLVAGAERLCDKITVYFIHRTVDSAPPASSDIHYLLDQIEHIQKHQDDGEQYSFSEKNTEQIKAFLFGLNEEITNLSKLLETNIRSKSMAGHEALA</sequence>
<proteinExistence type="inferred from homology"/>
<evidence type="ECO:0000313" key="10">
    <source>
        <dbReference type="Proteomes" id="UP000722165"/>
    </source>
</evidence>
<evidence type="ECO:0000259" key="8">
    <source>
        <dbReference type="Pfam" id="PF13515"/>
    </source>
</evidence>
<feature type="transmembrane region" description="Helical" evidence="7">
    <location>
        <begin position="270"/>
        <end position="288"/>
    </location>
</feature>
<keyword evidence="10" id="KW-1185">Reference proteome</keyword>
<comment type="caution">
    <text evidence="9">The sequence shown here is derived from an EMBL/GenBank/DDBJ whole genome shotgun (WGS) entry which is preliminary data.</text>
</comment>
<evidence type="ECO:0000256" key="4">
    <source>
        <dbReference type="ARBA" id="ARBA00022989"/>
    </source>
</evidence>
<keyword evidence="4 7" id="KW-1133">Transmembrane helix</keyword>
<dbReference type="Proteomes" id="UP000722165">
    <property type="component" value="Unassembled WGS sequence"/>
</dbReference>
<keyword evidence="3 7" id="KW-0812">Transmembrane</keyword>
<evidence type="ECO:0000256" key="1">
    <source>
        <dbReference type="ARBA" id="ARBA00004651"/>
    </source>
</evidence>
<reference evidence="9 10" key="1">
    <citation type="submission" date="2021-06" db="EMBL/GenBank/DDBJ databases">
        <authorList>
            <person name="Lu T."/>
            <person name="Wang Q."/>
            <person name="Han X."/>
        </authorList>
    </citation>
    <scope>NUCLEOTIDE SEQUENCE [LARGE SCALE GENOMIC DNA]</scope>
    <source>
        <strain evidence="9 10">LAM0050</strain>
    </source>
</reference>
<comment type="similarity">
    <text evidence="6">Belongs to the YccS/YhfK family.</text>
</comment>
<feature type="domain" description="Integral membrane bound transporter" evidence="8">
    <location>
        <begin position="161"/>
        <end position="283"/>
    </location>
</feature>
<comment type="subcellular location">
    <subcellularLocation>
        <location evidence="1">Cell membrane</location>
        <topology evidence="1">Multi-pass membrane protein</topology>
    </subcellularLocation>
</comment>
<name>A0ABS6NRQ9_9BURK</name>
<organism evidence="9 10">
    <name type="scientific">Advenella alkanexedens</name>
    <dbReference type="NCBI Taxonomy" id="1481665"/>
    <lineage>
        <taxon>Bacteria</taxon>
        <taxon>Pseudomonadati</taxon>
        <taxon>Pseudomonadota</taxon>
        <taxon>Betaproteobacteria</taxon>
        <taxon>Burkholderiales</taxon>
        <taxon>Alcaligenaceae</taxon>
    </lineage>
</organism>
<dbReference type="InterPro" id="IPR049453">
    <property type="entry name" value="Memb_transporter_dom"/>
</dbReference>
<dbReference type="PANTHER" id="PTHR30509">
    <property type="entry name" value="P-HYDROXYBENZOIC ACID EFFLUX PUMP SUBUNIT-RELATED"/>
    <property type="match status" value="1"/>
</dbReference>
<accession>A0ABS6NRQ9</accession>
<dbReference type="PANTHER" id="PTHR30509:SF9">
    <property type="entry name" value="MULTIDRUG RESISTANCE PROTEIN MDTO"/>
    <property type="match status" value="1"/>
</dbReference>
<evidence type="ECO:0000313" key="9">
    <source>
        <dbReference type="EMBL" id="MBV4397922.1"/>
    </source>
</evidence>
<evidence type="ECO:0000256" key="3">
    <source>
        <dbReference type="ARBA" id="ARBA00022692"/>
    </source>
</evidence>
<gene>
    <name evidence="9" type="ORF">KU392_11760</name>
</gene>
<dbReference type="RefSeq" id="WP_217735406.1">
    <property type="nucleotide sequence ID" value="NZ_JAHSPR010000009.1"/>
</dbReference>
<keyword evidence="5 7" id="KW-0472">Membrane</keyword>
<dbReference type="EMBL" id="JAHSPR010000009">
    <property type="protein sequence ID" value="MBV4397922.1"/>
    <property type="molecule type" value="Genomic_DNA"/>
</dbReference>
<evidence type="ECO:0000256" key="6">
    <source>
        <dbReference type="ARBA" id="ARBA00043993"/>
    </source>
</evidence>
<feature type="transmembrane region" description="Helical" evidence="7">
    <location>
        <begin position="239"/>
        <end position="258"/>
    </location>
</feature>
<keyword evidence="2" id="KW-1003">Cell membrane</keyword>
<feature type="transmembrane region" description="Helical" evidence="7">
    <location>
        <begin position="144"/>
        <end position="165"/>
    </location>
</feature>
<evidence type="ECO:0000256" key="2">
    <source>
        <dbReference type="ARBA" id="ARBA00022475"/>
    </source>
</evidence>
<feature type="transmembrane region" description="Helical" evidence="7">
    <location>
        <begin position="217"/>
        <end position="233"/>
    </location>
</feature>
<evidence type="ECO:0000256" key="5">
    <source>
        <dbReference type="ARBA" id="ARBA00023136"/>
    </source>
</evidence>